<feature type="binding site" evidence="3">
    <location>
        <position position="43"/>
    </location>
    <ligand>
        <name>substrate</name>
    </ligand>
</feature>
<dbReference type="EMBL" id="LR216287">
    <property type="protein sequence ID" value="VFJ12833.1"/>
    <property type="molecule type" value="Genomic_DNA"/>
</dbReference>
<evidence type="ECO:0000256" key="1">
    <source>
        <dbReference type="ARBA" id="ARBA00022755"/>
    </source>
</evidence>
<dbReference type="SUPFAM" id="SSF52255">
    <property type="entry name" value="N5-CAIR mutase (phosphoribosylaminoimidazole carboxylase, PurE)"/>
    <property type="match status" value="1"/>
</dbReference>
<evidence type="ECO:0000313" key="5">
    <source>
        <dbReference type="EMBL" id="VFJ12833.1"/>
    </source>
</evidence>
<evidence type="ECO:0000256" key="2">
    <source>
        <dbReference type="ARBA" id="ARBA00023235"/>
    </source>
</evidence>
<feature type="binding site" evidence="3">
    <location>
        <position position="70"/>
    </location>
    <ligand>
        <name>substrate</name>
    </ligand>
</feature>
<evidence type="ECO:0000313" key="6">
    <source>
        <dbReference type="Proteomes" id="UP000294299"/>
    </source>
</evidence>
<accession>A0A484ICV5</accession>
<keyword evidence="1 3" id="KW-0658">Purine biosynthesis</keyword>
<evidence type="ECO:0000256" key="3">
    <source>
        <dbReference type="HAMAP-Rule" id="MF_01929"/>
    </source>
</evidence>
<comment type="function">
    <text evidence="3">Catalyzes the conversion of N5-carboxyaminoimidazole ribonucleotide (N5-CAIR) to 4-carboxy-5-aminoimidazole ribonucleotide (CAIR).</text>
</comment>
<proteinExistence type="inferred from homology"/>
<feature type="binding site" evidence="3">
    <location>
        <position position="40"/>
    </location>
    <ligand>
        <name>substrate</name>
    </ligand>
</feature>
<dbReference type="PANTHER" id="PTHR23046:SF2">
    <property type="entry name" value="PHOSPHORIBOSYLAMINOIMIDAZOLE CARBOXYLASE"/>
    <property type="match status" value="1"/>
</dbReference>
<dbReference type="EC" id="5.4.99.18" evidence="3"/>
<dbReference type="Proteomes" id="UP000294299">
    <property type="component" value="Chromosome NFRAN"/>
</dbReference>
<dbReference type="Gene3D" id="3.40.50.1970">
    <property type="match status" value="1"/>
</dbReference>
<dbReference type="Pfam" id="PF00731">
    <property type="entry name" value="AIRC"/>
    <property type="match status" value="1"/>
</dbReference>
<reference evidence="5 6" key="1">
    <citation type="submission" date="2019-02" db="EMBL/GenBank/DDBJ databases">
        <authorList>
            <person name="Lehtovirta-Morley E L."/>
        </authorList>
    </citation>
    <scope>NUCLEOTIDE SEQUENCE [LARGE SCALE GENOMIC DNA]</scope>
    <source>
        <strain evidence="5">NFRAN1</strain>
    </source>
</reference>
<dbReference type="SMART" id="SM01001">
    <property type="entry name" value="AIRC"/>
    <property type="match status" value="1"/>
</dbReference>
<keyword evidence="6" id="KW-1185">Reference proteome</keyword>
<feature type="domain" description="PurE" evidence="4">
    <location>
        <begin position="32"/>
        <end position="183"/>
    </location>
</feature>
<dbReference type="InterPro" id="IPR000031">
    <property type="entry name" value="PurE_dom"/>
</dbReference>
<comment type="pathway">
    <text evidence="3">Purine metabolism; IMP biosynthesis via de novo pathway; 5-amino-1-(5-phospho-D-ribosyl)imidazole-4-carboxylate from 5-amino-1-(5-phospho-D-ribosyl)imidazole (N5-CAIR route): step 2/2.</text>
</comment>
<dbReference type="PANTHER" id="PTHR23046">
    <property type="entry name" value="PHOSPHORIBOSYLAMINOIMIDAZOLE CARBOXYLASE CATALYTIC SUBUNIT"/>
    <property type="match status" value="1"/>
</dbReference>
<dbReference type="NCBIfam" id="TIGR01162">
    <property type="entry name" value="purE"/>
    <property type="match status" value="1"/>
</dbReference>
<organism evidence="5 6">
    <name type="scientific">Candidatus Nitrosocosmicus franklandianus</name>
    <dbReference type="NCBI Taxonomy" id="1798806"/>
    <lineage>
        <taxon>Archaea</taxon>
        <taxon>Nitrososphaerota</taxon>
        <taxon>Nitrososphaeria</taxon>
        <taxon>Nitrososphaerales</taxon>
        <taxon>Nitrososphaeraceae</taxon>
        <taxon>Candidatus Nitrosocosmicus</taxon>
    </lineage>
</organism>
<dbReference type="GO" id="GO:0034023">
    <property type="term" value="F:5-(carboxyamino)imidazole ribonucleotide mutase activity"/>
    <property type="evidence" value="ECO:0007669"/>
    <property type="project" value="UniProtKB-UniRule"/>
</dbReference>
<dbReference type="KEGG" id="nfn:NFRAN_0512"/>
<name>A0A484ICV5_9ARCH</name>
<dbReference type="UniPathway" id="UPA00074">
    <property type="reaction ID" value="UER00943"/>
</dbReference>
<protein>
    <recommendedName>
        <fullName evidence="3">N5-carboxyaminoimidazole ribonucleotide mutase</fullName>
        <shortName evidence="3">N5-CAIR mutase</shortName>
        <ecNumber evidence="3">5.4.99.18</ecNumber>
    </recommendedName>
    <alternativeName>
        <fullName evidence="3">5-(carboxyamino)imidazole ribonucleotide mutase</fullName>
    </alternativeName>
</protein>
<keyword evidence="2 3" id="KW-0413">Isomerase</keyword>
<comment type="catalytic activity">
    <reaction evidence="3">
        <text>5-carboxyamino-1-(5-phospho-D-ribosyl)imidazole + H(+) = 5-amino-1-(5-phospho-D-ribosyl)imidazole-4-carboxylate</text>
        <dbReference type="Rhea" id="RHEA:13193"/>
        <dbReference type="ChEBI" id="CHEBI:15378"/>
        <dbReference type="ChEBI" id="CHEBI:58730"/>
        <dbReference type="ChEBI" id="CHEBI:77657"/>
        <dbReference type="EC" id="5.4.99.18"/>
    </reaction>
</comment>
<gene>
    <name evidence="3 5" type="primary">purE</name>
    <name evidence="5" type="ORF">NFRAN_0512</name>
</gene>
<dbReference type="InterPro" id="IPR024694">
    <property type="entry name" value="PurE_prokaryotes"/>
</dbReference>
<evidence type="ECO:0000259" key="4">
    <source>
        <dbReference type="SMART" id="SM01001"/>
    </source>
</evidence>
<dbReference type="AlphaFoldDB" id="A0A484ICV5"/>
<comment type="similarity">
    <text evidence="3">Belongs to the AIR carboxylase family. Class I subfamily.</text>
</comment>
<sequence length="209" mass="22810">MEILKHNKITNESVKNSAIRRKVHKNKSKQPPRVGIIMGSDSDLEIMSEAAKILSDFKIPHEVRIVSAHRTPQELYQYAESAESRGIRVIISGAGGAAHLPGMVASLTPLPVIGVPVCSPTNPVGGIDSLYSIVQMPPGVPVATVSINGARNAGILACSILSATDPVLLDKVSEFKQKMRNEIRLKNEKLDEMGHEEYLEQYRKSHKGK</sequence>
<dbReference type="InterPro" id="IPR033747">
    <property type="entry name" value="PurE_ClassI"/>
</dbReference>
<dbReference type="GO" id="GO:0006189">
    <property type="term" value="P:'de novo' IMP biosynthetic process"/>
    <property type="evidence" value="ECO:0007669"/>
    <property type="project" value="UniProtKB-UniRule"/>
</dbReference>
<dbReference type="HAMAP" id="MF_01929">
    <property type="entry name" value="PurE_classI"/>
    <property type="match status" value="1"/>
</dbReference>